<dbReference type="Proteomes" id="UP001252186">
    <property type="component" value="Unassembled WGS sequence"/>
</dbReference>
<proteinExistence type="predicted"/>
<dbReference type="EMBL" id="JAVRHV010000004">
    <property type="protein sequence ID" value="MDT0553457.1"/>
    <property type="molecule type" value="Genomic_DNA"/>
</dbReference>
<reference evidence="1 2" key="1">
    <citation type="submission" date="2023-09" db="EMBL/GenBank/DDBJ databases">
        <authorList>
            <person name="Rey-Velasco X."/>
        </authorList>
    </citation>
    <scope>NUCLEOTIDE SEQUENCE [LARGE SCALE GENOMIC DNA]</scope>
    <source>
        <strain evidence="1 2">P050</strain>
    </source>
</reference>
<dbReference type="RefSeq" id="WP_311593476.1">
    <property type="nucleotide sequence ID" value="NZ_JAVRHV010000004.1"/>
</dbReference>
<organism evidence="1 2">
    <name type="scientific">Urechidicola vernalis</name>
    <dbReference type="NCBI Taxonomy" id="3075600"/>
    <lineage>
        <taxon>Bacteria</taxon>
        <taxon>Pseudomonadati</taxon>
        <taxon>Bacteroidota</taxon>
        <taxon>Flavobacteriia</taxon>
        <taxon>Flavobacteriales</taxon>
        <taxon>Flavobacteriaceae</taxon>
        <taxon>Urechidicola</taxon>
    </lineage>
</organism>
<name>A0ABU2Y6Y6_9FLAO</name>
<comment type="caution">
    <text evidence="1">The sequence shown here is derived from an EMBL/GenBank/DDBJ whole genome shotgun (WGS) entry which is preliminary data.</text>
</comment>
<gene>
    <name evidence="1" type="ORF">RM519_09395</name>
</gene>
<evidence type="ECO:0000313" key="1">
    <source>
        <dbReference type="EMBL" id="MDT0553457.1"/>
    </source>
</evidence>
<sequence length="73" mass="8839">MSTLELITQALEFEKNESQFKSRNERIIAVREAKRMILAINEVYKKNRDEKLMAIMKRLSVIKIKFEKRLRIR</sequence>
<protein>
    <submittedName>
        <fullName evidence="1">Uncharacterized protein</fullName>
    </submittedName>
</protein>
<keyword evidence="2" id="KW-1185">Reference proteome</keyword>
<evidence type="ECO:0000313" key="2">
    <source>
        <dbReference type="Proteomes" id="UP001252186"/>
    </source>
</evidence>
<accession>A0ABU2Y6Y6</accession>